<protein>
    <submittedName>
        <fullName evidence="2">Secreted protein</fullName>
    </submittedName>
</protein>
<gene>
    <name evidence="2" type="ORF">MELLADRAFT_68778</name>
</gene>
<dbReference type="GeneID" id="18931107"/>
<dbReference type="VEuPathDB" id="FungiDB:MELLADRAFT_68778"/>
<dbReference type="RefSeq" id="XP_007417554.1">
    <property type="nucleotide sequence ID" value="XM_007417492.1"/>
</dbReference>
<dbReference type="HOGENOM" id="CLU_131072_0_0_1"/>
<evidence type="ECO:0000313" key="2">
    <source>
        <dbReference type="EMBL" id="EGF99182.1"/>
    </source>
</evidence>
<proteinExistence type="predicted"/>
<dbReference type="InParanoid" id="F4S848"/>
<reference evidence="3" key="1">
    <citation type="journal article" date="2011" name="Proc. Natl. Acad. Sci. U.S.A.">
        <title>Obligate biotrophy features unraveled by the genomic analysis of rust fungi.</title>
        <authorList>
            <person name="Duplessis S."/>
            <person name="Cuomo C.A."/>
            <person name="Lin Y.-C."/>
            <person name="Aerts A."/>
            <person name="Tisserant E."/>
            <person name="Veneault-Fourrey C."/>
            <person name="Joly D.L."/>
            <person name="Hacquard S."/>
            <person name="Amselem J."/>
            <person name="Cantarel B.L."/>
            <person name="Chiu R."/>
            <person name="Coutinho P.M."/>
            <person name="Feau N."/>
            <person name="Field M."/>
            <person name="Frey P."/>
            <person name="Gelhaye E."/>
            <person name="Goldberg J."/>
            <person name="Grabherr M.G."/>
            <person name="Kodira C.D."/>
            <person name="Kohler A."/>
            <person name="Kuees U."/>
            <person name="Lindquist E.A."/>
            <person name="Lucas S.M."/>
            <person name="Mago R."/>
            <person name="Mauceli E."/>
            <person name="Morin E."/>
            <person name="Murat C."/>
            <person name="Pangilinan J.L."/>
            <person name="Park R."/>
            <person name="Pearson M."/>
            <person name="Quesneville H."/>
            <person name="Rouhier N."/>
            <person name="Sakthikumar S."/>
            <person name="Salamov A.A."/>
            <person name="Schmutz J."/>
            <person name="Selles B."/>
            <person name="Shapiro H."/>
            <person name="Tanguay P."/>
            <person name="Tuskan G.A."/>
            <person name="Henrissat B."/>
            <person name="Van de Peer Y."/>
            <person name="Rouze P."/>
            <person name="Ellis J.G."/>
            <person name="Dodds P.N."/>
            <person name="Schein J.E."/>
            <person name="Zhong S."/>
            <person name="Hamelin R.C."/>
            <person name="Grigoriev I.V."/>
            <person name="Szabo L.J."/>
            <person name="Martin F."/>
        </authorList>
    </citation>
    <scope>NUCLEOTIDE SEQUENCE [LARGE SCALE GENOMIC DNA]</scope>
    <source>
        <strain evidence="3">98AG31 / pathotype 3-4-7</strain>
    </source>
</reference>
<dbReference type="AlphaFoldDB" id="F4S848"/>
<organism evidence="3">
    <name type="scientific">Melampsora larici-populina (strain 98AG31 / pathotype 3-4-7)</name>
    <name type="common">Poplar leaf rust fungus</name>
    <dbReference type="NCBI Taxonomy" id="747676"/>
    <lineage>
        <taxon>Eukaryota</taxon>
        <taxon>Fungi</taxon>
        <taxon>Dikarya</taxon>
        <taxon>Basidiomycota</taxon>
        <taxon>Pucciniomycotina</taxon>
        <taxon>Pucciniomycetes</taxon>
        <taxon>Pucciniales</taxon>
        <taxon>Melampsoraceae</taxon>
        <taxon>Melampsora</taxon>
    </lineage>
</organism>
<evidence type="ECO:0000256" key="1">
    <source>
        <dbReference type="SAM" id="SignalP"/>
    </source>
</evidence>
<keyword evidence="1" id="KW-0732">Signal</keyword>
<dbReference type="Proteomes" id="UP000001072">
    <property type="component" value="Unassembled WGS sequence"/>
</dbReference>
<dbReference type="KEGG" id="mlr:MELLADRAFT_68778"/>
<dbReference type="EMBL" id="GL883163">
    <property type="protein sequence ID" value="EGF99182.1"/>
    <property type="molecule type" value="Genomic_DNA"/>
</dbReference>
<keyword evidence="3" id="KW-1185">Reference proteome</keyword>
<feature type="signal peptide" evidence="1">
    <location>
        <begin position="1"/>
        <end position="20"/>
    </location>
</feature>
<name>F4S848_MELLP</name>
<feature type="chain" id="PRO_5003321344" evidence="1">
    <location>
        <begin position="21"/>
        <end position="143"/>
    </location>
</feature>
<accession>F4S848</accession>
<sequence length="143" mass="16012">MRSLFLLGFLLQALGVGVMGHPKSVNQLKGCDLTGFESNCLKNLSKRKLSMTHNSGYCPEAGPNSTRFDLKDYNKCMTALISRHATCAYFKDIVMFVETESGEKAVFEEHIMDVMLNDQSLVDNPLQLLSHMSLSYKSELKPN</sequence>
<evidence type="ECO:0000313" key="3">
    <source>
        <dbReference type="Proteomes" id="UP000001072"/>
    </source>
</evidence>